<dbReference type="Proteomes" id="UP000199473">
    <property type="component" value="Unassembled WGS sequence"/>
</dbReference>
<dbReference type="GO" id="GO:0008168">
    <property type="term" value="F:methyltransferase activity"/>
    <property type="evidence" value="ECO:0007669"/>
    <property type="project" value="UniProtKB-KW"/>
</dbReference>
<sequence>MGAGDALFRLEPEDFANPWRRVRMQALIRAHARAVPLPDGVVLCRALGRYPLVVEGRDLGLSARLMIEGFWDYAVVSFIARVLRPGQVAIDAGANLGFLTVLMADMVGPAGRVEAVEPNAALAGLAGRNLVMNGLADRVRIHQAAAADRGGEVRWLRLDTADPKNGHLLPPGSRPAGGGGTVTEAEVPTLRLDDLAPGAVDFVKIDVEGAEEAVWAGMQGLLDRSPDVLVLMEFNRDRGQDPAALLHAIAARFPLRHLRADARVAPLSLAEALARDGDIQLVLARRARL</sequence>
<dbReference type="EMBL" id="FOSQ01000013">
    <property type="protein sequence ID" value="SFK99023.1"/>
    <property type="molecule type" value="Genomic_DNA"/>
</dbReference>
<dbReference type="GO" id="GO:0032259">
    <property type="term" value="P:methylation"/>
    <property type="evidence" value="ECO:0007669"/>
    <property type="project" value="UniProtKB-KW"/>
</dbReference>
<evidence type="ECO:0000259" key="1">
    <source>
        <dbReference type="Pfam" id="PF05050"/>
    </source>
</evidence>
<dbReference type="NCBIfam" id="TIGR01444">
    <property type="entry name" value="fkbM_fam"/>
    <property type="match status" value="1"/>
</dbReference>
<reference evidence="2 3" key="1">
    <citation type="submission" date="2016-10" db="EMBL/GenBank/DDBJ databases">
        <authorList>
            <person name="de Groot N.N."/>
        </authorList>
    </citation>
    <scope>NUCLEOTIDE SEQUENCE [LARGE SCALE GENOMIC DNA]</scope>
    <source>
        <strain evidence="2 3">DSM 19981</strain>
    </source>
</reference>
<dbReference type="Gene3D" id="3.40.50.150">
    <property type="entry name" value="Vaccinia Virus protein VP39"/>
    <property type="match status" value="1"/>
</dbReference>
<dbReference type="SUPFAM" id="SSF53335">
    <property type="entry name" value="S-adenosyl-L-methionine-dependent methyltransferases"/>
    <property type="match status" value="1"/>
</dbReference>
<evidence type="ECO:0000313" key="3">
    <source>
        <dbReference type="Proteomes" id="UP000199473"/>
    </source>
</evidence>
<dbReference type="PANTHER" id="PTHR34203:SF13">
    <property type="entry name" value="EXPRESSED PROTEIN"/>
    <property type="match status" value="1"/>
</dbReference>
<keyword evidence="2" id="KW-0808">Transferase</keyword>
<evidence type="ECO:0000313" key="2">
    <source>
        <dbReference type="EMBL" id="SFK99023.1"/>
    </source>
</evidence>
<protein>
    <submittedName>
        <fullName evidence="2">Methyltransferase, FkbM family</fullName>
    </submittedName>
</protein>
<organism evidence="2 3">
    <name type="scientific">Falsiroseomonas stagni DSM 19981</name>
    <dbReference type="NCBI Taxonomy" id="1123062"/>
    <lineage>
        <taxon>Bacteria</taxon>
        <taxon>Pseudomonadati</taxon>
        <taxon>Pseudomonadota</taxon>
        <taxon>Alphaproteobacteria</taxon>
        <taxon>Acetobacterales</taxon>
        <taxon>Roseomonadaceae</taxon>
        <taxon>Falsiroseomonas</taxon>
    </lineage>
</organism>
<dbReference type="InterPro" id="IPR052514">
    <property type="entry name" value="SAM-dependent_MTase"/>
</dbReference>
<gene>
    <name evidence="2" type="ORF">SAMN02745775_11386</name>
</gene>
<keyword evidence="2" id="KW-0489">Methyltransferase</keyword>
<dbReference type="InterPro" id="IPR029063">
    <property type="entry name" value="SAM-dependent_MTases_sf"/>
</dbReference>
<keyword evidence="3" id="KW-1185">Reference proteome</keyword>
<feature type="domain" description="Methyltransferase FkbM" evidence="1">
    <location>
        <begin position="91"/>
        <end position="238"/>
    </location>
</feature>
<dbReference type="RefSeq" id="WP_175534142.1">
    <property type="nucleotide sequence ID" value="NZ_FOSQ01000013.1"/>
</dbReference>
<name>A0A1I4E1C6_9PROT</name>
<dbReference type="InterPro" id="IPR006342">
    <property type="entry name" value="FkbM_mtfrase"/>
</dbReference>
<dbReference type="PANTHER" id="PTHR34203">
    <property type="entry name" value="METHYLTRANSFERASE, FKBM FAMILY PROTEIN"/>
    <property type="match status" value="1"/>
</dbReference>
<dbReference type="AlphaFoldDB" id="A0A1I4E1C6"/>
<proteinExistence type="predicted"/>
<accession>A0A1I4E1C6</accession>
<dbReference type="Pfam" id="PF05050">
    <property type="entry name" value="Methyltransf_21"/>
    <property type="match status" value="1"/>
</dbReference>
<dbReference type="STRING" id="1123062.SAMN02745775_11386"/>